<evidence type="ECO:0000313" key="3">
    <source>
        <dbReference type="Proteomes" id="UP000235388"/>
    </source>
</evidence>
<evidence type="ECO:0000313" key="2">
    <source>
        <dbReference type="EMBL" id="PLW24741.1"/>
    </source>
</evidence>
<protein>
    <submittedName>
        <fullName evidence="2">Uncharacterized protein</fullName>
    </submittedName>
</protein>
<keyword evidence="3" id="KW-1185">Reference proteome</keyword>
<dbReference type="Proteomes" id="UP000235392">
    <property type="component" value="Unassembled WGS sequence"/>
</dbReference>
<dbReference type="EMBL" id="PGCJ01000844">
    <property type="protein sequence ID" value="PLW17753.1"/>
    <property type="molecule type" value="Genomic_DNA"/>
</dbReference>
<reference evidence="3 4" key="1">
    <citation type="submission" date="2017-11" db="EMBL/GenBank/DDBJ databases">
        <title>De novo assembly and phasing of dikaryotic genomes from two isolates of Puccinia coronata f. sp. avenae, the causal agent of oat crown rust.</title>
        <authorList>
            <person name="Miller M.E."/>
            <person name="Zhang Y."/>
            <person name="Omidvar V."/>
            <person name="Sperschneider J."/>
            <person name="Schwessinger B."/>
            <person name="Raley C."/>
            <person name="Palmer J.M."/>
            <person name="Garnica D."/>
            <person name="Upadhyaya N."/>
            <person name="Rathjen J."/>
            <person name="Taylor J.M."/>
            <person name="Park R.F."/>
            <person name="Dodds P.N."/>
            <person name="Hirsch C.D."/>
            <person name="Kianian S.F."/>
            <person name="Figueroa M."/>
        </authorList>
    </citation>
    <scope>NUCLEOTIDE SEQUENCE [LARGE SCALE GENOMIC DNA]</scope>
    <source>
        <strain evidence="1">12NC29</strain>
        <strain evidence="2">12SD80</strain>
    </source>
</reference>
<accession>A0A2N5TGY7</accession>
<proteinExistence type="predicted"/>
<sequence length="229" mass="25410">MSTLIIRLNPLGPLGPYVDPAASLQLQAQLFSINQLQPPCLAVRLLPHNLFFVTSTPSHIRSTNLTGGLRTLTAYAGVPYDKPATTISNSDDQSVLHSSATGTLDLPGLFENRGFCLGHINLDVRGGGSVMVIWRLARRRRARLPGIRIFVLTLDKFLESNDNSWVAMQPLKTKNGHFQTASLLTKHLNIPRLMDFRLRFTFSNKQARTPTLGYIYNDLASLKTEALTL</sequence>
<dbReference type="STRING" id="200324.A0A2N5TGY7"/>
<dbReference type="Proteomes" id="UP000235388">
    <property type="component" value="Unassembled WGS sequence"/>
</dbReference>
<evidence type="ECO:0000313" key="4">
    <source>
        <dbReference type="Proteomes" id="UP000235392"/>
    </source>
</evidence>
<gene>
    <name evidence="1" type="ORF">PCANC_09063</name>
    <name evidence="2" type="ORF">PCASD_05190</name>
</gene>
<dbReference type="AlphaFoldDB" id="A0A2N5TGY7"/>
<evidence type="ECO:0000313" key="1">
    <source>
        <dbReference type="EMBL" id="PLW17753.1"/>
    </source>
</evidence>
<name>A0A2N5TGY7_9BASI</name>
<comment type="caution">
    <text evidence="2">The sequence shown here is derived from an EMBL/GenBank/DDBJ whole genome shotgun (WGS) entry which is preliminary data.</text>
</comment>
<dbReference type="EMBL" id="PGCI01000604">
    <property type="protein sequence ID" value="PLW24741.1"/>
    <property type="molecule type" value="Genomic_DNA"/>
</dbReference>
<organism evidence="2 4">
    <name type="scientific">Puccinia coronata f. sp. avenae</name>
    <dbReference type="NCBI Taxonomy" id="200324"/>
    <lineage>
        <taxon>Eukaryota</taxon>
        <taxon>Fungi</taxon>
        <taxon>Dikarya</taxon>
        <taxon>Basidiomycota</taxon>
        <taxon>Pucciniomycotina</taxon>
        <taxon>Pucciniomycetes</taxon>
        <taxon>Pucciniales</taxon>
        <taxon>Pucciniaceae</taxon>
        <taxon>Puccinia</taxon>
    </lineage>
</organism>